<name>A0ABT0PQN3_9FLAO</name>
<evidence type="ECO:0000313" key="2">
    <source>
        <dbReference type="Proteomes" id="UP001203607"/>
    </source>
</evidence>
<dbReference type="RefSeq" id="WP_249656892.1">
    <property type="nucleotide sequence ID" value="NZ_JAMFMA010000002.1"/>
</dbReference>
<gene>
    <name evidence="1" type="ORF">M3P19_06750</name>
</gene>
<reference evidence="1 2" key="1">
    <citation type="submission" date="2022-05" db="EMBL/GenBank/DDBJ databases">
        <authorList>
            <person name="Park J.-S."/>
        </authorList>
    </citation>
    <scope>NUCLEOTIDE SEQUENCE [LARGE SCALE GENOMIC DNA]</scope>
    <source>
        <strain evidence="1 2">2012CJ35-5</strain>
    </source>
</reference>
<dbReference type="NCBIfam" id="NF041384">
    <property type="entry name" value="YHS_seleno_dom"/>
    <property type="match status" value="1"/>
</dbReference>
<protein>
    <recommendedName>
        <fullName evidence="3">YHS domain-containing protein</fullName>
    </recommendedName>
</protein>
<dbReference type="EMBL" id="JAMFMA010000002">
    <property type="protein sequence ID" value="MCL6273700.1"/>
    <property type="molecule type" value="Genomic_DNA"/>
</dbReference>
<sequence>MKTIGNLNLIKAVSGLAVILFMGLGTLSAQSHSYSIDDSKIALEGYSPVSYVDLGKAELGNKKYKSTYDGVAYYFTNKKQQEAFDANPLKYKPQYGGWCAFAVSLGGKFQPDPFRFRVVNGKLYMFTRNVEGDFVKVWEKEGRGKHISQADKNWETMEKFKS</sequence>
<organism evidence="1 2">
    <name type="scientific">Flagellimonas spongiicola</name>
    <dbReference type="NCBI Taxonomy" id="2942208"/>
    <lineage>
        <taxon>Bacteria</taxon>
        <taxon>Pseudomonadati</taxon>
        <taxon>Bacteroidota</taxon>
        <taxon>Flavobacteriia</taxon>
        <taxon>Flavobacteriales</taxon>
        <taxon>Flavobacteriaceae</taxon>
        <taxon>Flagellimonas</taxon>
    </lineage>
</organism>
<evidence type="ECO:0000313" key="1">
    <source>
        <dbReference type="EMBL" id="MCL6273700.1"/>
    </source>
</evidence>
<evidence type="ECO:0008006" key="3">
    <source>
        <dbReference type="Google" id="ProtNLM"/>
    </source>
</evidence>
<proteinExistence type="predicted"/>
<dbReference type="Proteomes" id="UP001203607">
    <property type="component" value="Unassembled WGS sequence"/>
</dbReference>
<accession>A0ABT0PQN3</accession>
<comment type="caution">
    <text evidence="1">The sequence shown here is derived from an EMBL/GenBank/DDBJ whole genome shotgun (WGS) entry which is preliminary data.</text>
</comment>
<keyword evidence="2" id="KW-1185">Reference proteome</keyword>